<dbReference type="EMBL" id="GL433836">
    <property type="protein sequence ID" value="EFN59201.1"/>
    <property type="molecule type" value="Genomic_DNA"/>
</dbReference>
<dbReference type="SMART" id="SM00320">
    <property type="entry name" value="WD40"/>
    <property type="match status" value="3"/>
</dbReference>
<feature type="repeat" description="WD" evidence="6">
    <location>
        <begin position="149"/>
        <end position="185"/>
    </location>
</feature>
<dbReference type="PANTHER" id="PTHR10253">
    <property type="entry name" value="POLYCOMB PROTEIN"/>
    <property type="match status" value="1"/>
</dbReference>
<dbReference type="KEGG" id="cvr:CHLNCDRAFT_19370"/>
<dbReference type="InterPro" id="IPR036322">
    <property type="entry name" value="WD40_repeat_dom_sf"/>
</dbReference>
<dbReference type="SUPFAM" id="SSF50978">
    <property type="entry name" value="WD40 repeat-like"/>
    <property type="match status" value="1"/>
</dbReference>
<evidence type="ECO:0000256" key="2">
    <source>
        <dbReference type="ARBA" id="ARBA00022574"/>
    </source>
</evidence>
<proteinExistence type="inferred from homology"/>
<dbReference type="OrthoDB" id="7318948at2759"/>
<dbReference type="InterPro" id="IPR001680">
    <property type="entry name" value="WD40_rpt"/>
</dbReference>
<dbReference type="AlphaFoldDB" id="E1Z5B7"/>
<evidence type="ECO:0000256" key="6">
    <source>
        <dbReference type="PROSITE-ProRule" id="PRU00221"/>
    </source>
</evidence>
<evidence type="ECO:0000256" key="4">
    <source>
        <dbReference type="ARBA" id="ARBA00023015"/>
    </source>
</evidence>
<evidence type="ECO:0000256" key="5">
    <source>
        <dbReference type="ARBA" id="ARBA00023163"/>
    </source>
</evidence>
<dbReference type="InParanoid" id="E1Z5B7"/>
<keyword evidence="4" id="KW-0805">Transcription regulation</keyword>
<keyword evidence="2 6" id="KW-0853">WD repeat</keyword>
<reference evidence="7 8" key="1">
    <citation type="journal article" date="2010" name="Plant Cell">
        <title>The Chlorella variabilis NC64A genome reveals adaptation to photosymbiosis, coevolution with viruses, and cryptic sex.</title>
        <authorList>
            <person name="Blanc G."/>
            <person name="Duncan G."/>
            <person name="Agarkova I."/>
            <person name="Borodovsky M."/>
            <person name="Gurnon J."/>
            <person name="Kuo A."/>
            <person name="Lindquist E."/>
            <person name="Lucas S."/>
            <person name="Pangilinan J."/>
            <person name="Polle J."/>
            <person name="Salamov A."/>
            <person name="Terry A."/>
            <person name="Yamada T."/>
            <person name="Dunigan D.D."/>
            <person name="Grigoriev I.V."/>
            <person name="Claverie J.M."/>
            <person name="Van Etten J.L."/>
        </authorList>
    </citation>
    <scope>NUCLEOTIDE SEQUENCE [LARGE SCALE GENOMIC DNA]</scope>
    <source>
        <strain evidence="7 8">NC64A</strain>
    </source>
</reference>
<name>E1Z5B7_CHLVA</name>
<dbReference type="RefSeq" id="XP_005851303.1">
    <property type="nucleotide sequence ID" value="XM_005851241.1"/>
</dbReference>
<comment type="similarity">
    <text evidence="1">Belongs to the WD repeat ESC family.</text>
</comment>
<dbReference type="InterPro" id="IPR015943">
    <property type="entry name" value="WD40/YVTN_repeat-like_dom_sf"/>
</dbReference>
<dbReference type="OMA" id="RDVHRNY"/>
<dbReference type="InterPro" id="IPR019775">
    <property type="entry name" value="WD40_repeat_CS"/>
</dbReference>
<dbReference type="eggNOG" id="KOG1034">
    <property type="taxonomic scope" value="Eukaryota"/>
</dbReference>
<organism evidence="8">
    <name type="scientific">Chlorella variabilis</name>
    <name type="common">Green alga</name>
    <dbReference type="NCBI Taxonomy" id="554065"/>
    <lineage>
        <taxon>Eukaryota</taxon>
        <taxon>Viridiplantae</taxon>
        <taxon>Chlorophyta</taxon>
        <taxon>core chlorophytes</taxon>
        <taxon>Trebouxiophyceae</taxon>
        <taxon>Chlorellales</taxon>
        <taxon>Chlorellaceae</taxon>
        <taxon>Chlorella clade</taxon>
        <taxon>Chlorella</taxon>
    </lineage>
</organism>
<protein>
    <submittedName>
        <fullName evidence="7">Uncharacterized protein</fullName>
    </submittedName>
</protein>
<evidence type="ECO:0000313" key="7">
    <source>
        <dbReference type="EMBL" id="EFN59201.1"/>
    </source>
</evidence>
<gene>
    <name evidence="7" type="ORF">CHLNCDRAFT_19370</name>
</gene>
<dbReference type="PROSITE" id="PS00678">
    <property type="entry name" value="WD_REPEATS_1"/>
    <property type="match status" value="1"/>
</dbReference>
<evidence type="ECO:0000256" key="3">
    <source>
        <dbReference type="ARBA" id="ARBA00022737"/>
    </source>
</evidence>
<sequence length="402" mass="44437">MGSDPGQPGGRWTYKETAWCGRCRRRQLCRWPFNRPAQAYAPPGITSTRCRLTEGHRQPIYCGAFNHFSHQLGDLLATVGGCRATIYACQPGGELEVLQVFCDADSSEEFYACCWSLDCDSGAPLLLLAGKSGQLVVVNALTGTLDTCLEGHGSSINDVAAHPTRPQFVATASRDHSLRLWNLRTRRGGGCCVLLFQGDGGHRNEVLTLSWKAGADSLLLSAGMDNHTKIWSLAQHQHTLDASDEWRPGGPRSFPTGRVTMPIFSTERVHWNYVDCVRWLGDFVLSKSVDNCVLGWRPDRTTRQHEQDGDVQLVQARGLAECANVWWLRFALDYWCTVLACGTSTGKVLLFDPHAQQPQPRARLKPRRCAAKGERAPLVRQTAVSYDGSIVVACHEDGSLTR</sequence>
<dbReference type="GeneID" id="17358814"/>
<accession>E1Z5B7</accession>
<dbReference type="InterPro" id="IPR051243">
    <property type="entry name" value="PcG_WD-repeat"/>
</dbReference>
<dbReference type="Proteomes" id="UP000008141">
    <property type="component" value="Unassembled WGS sequence"/>
</dbReference>
<keyword evidence="3" id="KW-0677">Repeat</keyword>
<evidence type="ECO:0000256" key="1">
    <source>
        <dbReference type="ARBA" id="ARBA00008075"/>
    </source>
</evidence>
<dbReference type="STRING" id="554065.E1Z5B7"/>
<dbReference type="Pfam" id="PF00400">
    <property type="entry name" value="WD40"/>
    <property type="match status" value="2"/>
</dbReference>
<dbReference type="PROSITE" id="PS50294">
    <property type="entry name" value="WD_REPEATS_REGION"/>
    <property type="match status" value="1"/>
</dbReference>
<feature type="repeat" description="WD" evidence="6">
    <location>
        <begin position="199"/>
        <end position="241"/>
    </location>
</feature>
<dbReference type="Gene3D" id="2.130.10.10">
    <property type="entry name" value="YVTN repeat-like/Quinoprotein amine dehydrogenase"/>
    <property type="match status" value="1"/>
</dbReference>
<keyword evidence="8" id="KW-1185">Reference proteome</keyword>
<dbReference type="PROSITE" id="PS50082">
    <property type="entry name" value="WD_REPEATS_2"/>
    <property type="match status" value="2"/>
</dbReference>
<evidence type="ECO:0000313" key="8">
    <source>
        <dbReference type="Proteomes" id="UP000008141"/>
    </source>
</evidence>
<keyword evidence="5" id="KW-0804">Transcription</keyword>
<dbReference type="FunCoup" id="E1Z5B7">
    <property type="interactions" value="1524"/>
</dbReference>